<dbReference type="InterPro" id="IPR026960">
    <property type="entry name" value="RVT-Znf"/>
</dbReference>
<sequence length="431" mass="48490">MEAINFPQNLVNTIMKCVSTVSFSILVNGKSTNSFLLERGLRQGDPLPPYLFIICADVFSALITKAQQNKLIHGVKIAPEAPEITHLFFADDSLMFCRANKEETTQMQAIINQYQFASGQMVNYNKSELVFSKKVTHTMKTTIQQILPMNIVEHYSKYLGRGTLIKAVAQAIHTYLMSNFLIPKGLCHQMESMIVPIKTNLLAKGILCDSVCHTCNKSMETIEHTFLQCEWAMLVWFGSPLTITTINVQAQTFSDWLSYMLNNSTTDSMQIISTITYSIWLARNNRVFQNKHTPAEEAIARAMKSIKEYHLHLVENRPNHPKQATSVDRNNKSWSPPPSNFLKLNVDAHLSDDGRWGFGLILWRTDGRCVGAATQACAGSHDVAMAEATALKEALLFVEENLLSNTIIELDAELIVKALNRKTFPITNWGK</sequence>
<proteinExistence type="predicted"/>
<dbReference type="InterPro" id="IPR002156">
    <property type="entry name" value="RNaseH_domain"/>
</dbReference>
<keyword evidence="5" id="KW-1185">Reference proteome</keyword>
<dbReference type="Pfam" id="PF13966">
    <property type="entry name" value="zf-RVT"/>
    <property type="match status" value="1"/>
</dbReference>
<evidence type="ECO:0000313" key="5">
    <source>
        <dbReference type="Proteomes" id="UP000265520"/>
    </source>
</evidence>
<evidence type="ECO:0000259" key="1">
    <source>
        <dbReference type="Pfam" id="PF00078"/>
    </source>
</evidence>
<dbReference type="Pfam" id="PF00078">
    <property type="entry name" value="RVT_1"/>
    <property type="match status" value="1"/>
</dbReference>
<dbReference type="GO" id="GO:0004523">
    <property type="term" value="F:RNA-DNA hybrid ribonuclease activity"/>
    <property type="evidence" value="ECO:0007669"/>
    <property type="project" value="InterPro"/>
</dbReference>
<dbReference type="AlphaFoldDB" id="A0A392M9M7"/>
<evidence type="ECO:0000313" key="4">
    <source>
        <dbReference type="EMBL" id="MCH84190.1"/>
    </source>
</evidence>
<feature type="domain" description="Reverse transcriptase" evidence="1">
    <location>
        <begin position="2"/>
        <end position="136"/>
    </location>
</feature>
<accession>A0A392M9M7</accession>
<reference evidence="4 5" key="1">
    <citation type="journal article" date="2018" name="Front. Plant Sci.">
        <title>Red Clover (Trifolium pratense) and Zigzag Clover (T. medium) - A Picture of Genomic Similarities and Differences.</title>
        <authorList>
            <person name="Dluhosova J."/>
            <person name="Istvanek J."/>
            <person name="Nedelnik J."/>
            <person name="Repkova J."/>
        </authorList>
    </citation>
    <scope>NUCLEOTIDE SEQUENCE [LARGE SCALE GENOMIC DNA]</scope>
    <source>
        <strain evidence="5">cv. 10/8</strain>
        <tissue evidence="4">Leaf</tissue>
    </source>
</reference>
<dbReference type="Pfam" id="PF13456">
    <property type="entry name" value="RVT_3"/>
    <property type="match status" value="1"/>
</dbReference>
<dbReference type="Proteomes" id="UP000265520">
    <property type="component" value="Unassembled WGS sequence"/>
</dbReference>
<gene>
    <name evidence="4" type="ORF">A2U01_0005021</name>
</gene>
<dbReference type="InterPro" id="IPR036397">
    <property type="entry name" value="RNaseH_sf"/>
</dbReference>
<dbReference type="CDD" id="cd06222">
    <property type="entry name" value="RNase_H_like"/>
    <property type="match status" value="1"/>
</dbReference>
<feature type="non-terminal residue" evidence="4">
    <location>
        <position position="431"/>
    </location>
</feature>
<name>A0A392M9M7_9FABA</name>
<evidence type="ECO:0000259" key="3">
    <source>
        <dbReference type="Pfam" id="PF13966"/>
    </source>
</evidence>
<dbReference type="Gene3D" id="3.30.420.10">
    <property type="entry name" value="Ribonuclease H-like superfamily/Ribonuclease H"/>
    <property type="match status" value="1"/>
</dbReference>
<protein>
    <submittedName>
        <fullName evidence="4">Putative ribonuclease H protein</fullName>
    </submittedName>
</protein>
<feature type="domain" description="Reverse transcriptase zinc-binding" evidence="3">
    <location>
        <begin position="195"/>
        <end position="236"/>
    </location>
</feature>
<dbReference type="InterPro" id="IPR044730">
    <property type="entry name" value="RNase_H-like_dom_plant"/>
</dbReference>
<comment type="caution">
    <text evidence="4">The sequence shown here is derived from an EMBL/GenBank/DDBJ whole genome shotgun (WGS) entry which is preliminary data.</text>
</comment>
<dbReference type="InterPro" id="IPR000477">
    <property type="entry name" value="RT_dom"/>
</dbReference>
<dbReference type="PANTHER" id="PTHR33116">
    <property type="entry name" value="REVERSE TRANSCRIPTASE ZINC-BINDING DOMAIN-CONTAINING PROTEIN-RELATED-RELATED"/>
    <property type="match status" value="1"/>
</dbReference>
<feature type="domain" description="RNase H type-1" evidence="2">
    <location>
        <begin position="345"/>
        <end position="423"/>
    </location>
</feature>
<dbReference type="PANTHER" id="PTHR33116:SF86">
    <property type="entry name" value="REVERSE TRANSCRIPTASE DOMAIN-CONTAINING PROTEIN"/>
    <property type="match status" value="1"/>
</dbReference>
<evidence type="ECO:0000259" key="2">
    <source>
        <dbReference type="Pfam" id="PF13456"/>
    </source>
</evidence>
<organism evidence="4 5">
    <name type="scientific">Trifolium medium</name>
    <dbReference type="NCBI Taxonomy" id="97028"/>
    <lineage>
        <taxon>Eukaryota</taxon>
        <taxon>Viridiplantae</taxon>
        <taxon>Streptophyta</taxon>
        <taxon>Embryophyta</taxon>
        <taxon>Tracheophyta</taxon>
        <taxon>Spermatophyta</taxon>
        <taxon>Magnoliopsida</taxon>
        <taxon>eudicotyledons</taxon>
        <taxon>Gunneridae</taxon>
        <taxon>Pentapetalae</taxon>
        <taxon>rosids</taxon>
        <taxon>fabids</taxon>
        <taxon>Fabales</taxon>
        <taxon>Fabaceae</taxon>
        <taxon>Papilionoideae</taxon>
        <taxon>50 kb inversion clade</taxon>
        <taxon>NPAAA clade</taxon>
        <taxon>Hologalegina</taxon>
        <taxon>IRL clade</taxon>
        <taxon>Trifolieae</taxon>
        <taxon>Trifolium</taxon>
    </lineage>
</organism>
<dbReference type="EMBL" id="LXQA010006416">
    <property type="protein sequence ID" value="MCH84190.1"/>
    <property type="molecule type" value="Genomic_DNA"/>
</dbReference>
<dbReference type="GO" id="GO:0003676">
    <property type="term" value="F:nucleic acid binding"/>
    <property type="evidence" value="ECO:0007669"/>
    <property type="project" value="InterPro"/>
</dbReference>